<dbReference type="Proteomes" id="UP001280121">
    <property type="component" value="Unassembled WGS sequence"/>
</dbReference>
<evidence type="ECO:0000313" key="1">
    <source>
        <dbReference type="EMBL" id="KAK2641925.1"/>
    </source>
</evidence>
<sequence length="110" mass="12705">MEIVESWYKEMYGNDSETHLGNDSETHLKTLGDHLAGVYKGYASCFNNCSTSYKILDHLGRPCDAEDVVSSNLELDRYLKVARFRVVEEFDILGWWPTNNPNWQGWLVIT</sequence>
<evidence type="ECO:0000313" key="2">
    <source>
        <dbReference type="Proteomes" id="UP001280121"/>
    </source>
</evidence>
<dbReference type="AlphaFoldDB" id="A0AAD9WTM7"/>
<organism evidence="1 2">
    <name type="scientific">Dipteronia dyeriana</name>
    <dbReference type="NCBI Taxonomy" id="168575"/>
    <lineage>
        <taxon>Eukaryota</taxon>
        <taxon>Viridiplantae</taxon>
        <taxon>Streptophyta</taxon>
        <taxon>Embryophyta</taxon>
        <taxon>Tracheophyta</taxon>
        <taxon>Spermatophyta</taxon>
        <taxon>Magnoliopsida</taxon>
        <taxon>eudicotyledons</taxon>
        <taxon>Gunneridae</taxon>
        <taxon>Pentapetalae</taxon>
        <taxon>rosids</taxon>
        <taxon>malvids</taxon>
        <taxon>Sapindales</taxon>
        <taxon>Sapindaceae</taxon>
        <taxon>Hippocastanoideae</taxon>
        <taxon>Acereae</taxon>
        <taxon>Dipteronia</taxon>
    </lineage>
</organism>
<name>A0AAD9WTM7_9ROSI</name>
<keyword evidence="2" id="KW-1185">Reference proteome</keyword>
<proteinExistence type="predicted"/>
<dbReference type="EMBL" id="JANJYI010000007">
    <property type="protein sequence ID" value="KAK2641925.1"/>
    <property type="molecule type" value="Genomic_DNA"/>
</dbReference>
<accession>A0AAD9WTM7</accession>
<protein>
    <submittedName>
        <fullName evidence="1">Uncharacterized protein</fullName>
    </submittedName>
</protein>
<reference evidence="1" key="1">
    <citation type="journal article" date="2023" name="Plant J.">
        <title>Genome sequences and population genomics provide insights into the demographic history, inbreeding, and mutation load of two 'living fossil' tree species of Dipteronia.</title>
        <authorList>
            <person name="Feng Y."/>
            <person name="Comes H.P."/>
            <person name="Chen J."/>
            <person name="Zhu S."/>
            <person name="Lu R."/>
            <person name="Zhang X."/>
            <person name="Li P."/>
            <person name="Qiu J."/>
            <person name="Olsen K.M."/>
            <person name="Qiu Y."/>
        </authorList>
    </citation>
    <scope>NUCLEOTIDE SEQUENCE</scope>
    <source>
        <strain evidence="1">KIB01</strain>
    </source>
</reference>
<gene>
    <name evidence="1" type="ORF">Ddye_023688</name>
</gene>
<comment type="caution">
    <text evidence="1">The sequence shown here is derived from an EMBL/GenBank/DDBJ whole genome shotgun (WGS) entry which is preliminary data.</text>
</comment>